<dbReference type="InterPro" id="IPR003524">
    <property type="entry name" value="PNAcMuramoyl-5peptid_Trfase"/>
</dbReference>
<dbReference type="GO" id="GO:0046872">
    <property type="term" value="F:metal ion binding"/>
    <property type="evidence" value="ECO:0007669"/>
    <property type="project" value="UniProtKB-KW"/>
</dbReference>
<evidence type="ECO:0000256" key="1">
    <source>
        <dbReference type="ARBA" id="ARBA00004141"/>
    </source>
</evidence>
<dbReference type="EC" id="2.7.8.13" evidence="7 8"/>
<evidence type="ECO:0000256" key="5">
    <source>
        <dbReference type="ARBA" id="ARBA00022989"/>
    </source>
</evidence>
<dbReference type="GO" id="GO:0009252">
    <property type="term" value="P:peptidoglycan biosynthetic process"/>
    <property type="evidence" value="ECO:0007669"/>
    <property type="project" value="UniProtKB-UniRule"/>
</dbReference>
<keyword evidence="7" id="KW-0131">Cell cycle</keyword>
<feature type="transmembrane region" description="Helical" evidence="7">
    <location>
        <begin position="249"/>
        <end position="269"/>
    </location>
</feature>
<dbReference type="GO" id="GO:0008360">
    <property type="term" value="P:regulation of cell shape"/>
    <property type="evidence" value="ECO:0007669"/>
    <property type="project" value="UniProtKB-KW"/>
</dbReference>
<keyword evidence="7" id="KW-0573">Peptidoglycan synthesis</keyword>
<reference evidence="10 11" key="1">
    <citation type="submission" date="2017-09" db="EMBL/GenBank/DDBJ databases">
        <title>Depth-based differentiation of microbial function through sediment-hosted aquifers and enrichment of novel symbionts in the deep terrestrial subsurface.</title>
        <authorList>
            <person name="Probst A.J."/>
            <person name="Ladd B."/>
            <person name="Jarett J.K."/>
            <person name="Geller-Mcgrath D.E."/>
            <person name="Sieber C.M."/>
            <person name="Emerson J.B."/>
            <person name="Anantharaman K."/>
            <person name="Thomas B.C."/>
            <person name="Malmstrom R."/>
            <person name="Stieglmeier M."/>
            <person name="Klingl A."/>
            <person name="Woyke T."/>
            <person name="Ryan C.M."/>
            <person name="Banfield J.F."/>
        </authorList>
    </citation>
    <scope>NUCLEOTIDE SEQUENCE [LARGE SCALE GENOMIC DNA]</scope>
    <source>
        <strain evidence="10">CG11_big_fil_rev_8_21_14_0_20_36_20</strain>
    </source>
</reference>
<keyword evidence="3 7" id="KW-0808">Transferase</keyword>
<evidence type="ECO:0000256" key="8">
    <source>
        <dbReference type="NCBIfam" id="TIGR00445"/>
    </source>
</evidence>
<evidence type="ECO:0000313" key="10">
    <source>
        <dbReference type="EMBL" id="PIR06434.1"/>
    </source>
</evidence>
<feature type="transmembrane region" description="Helical" evidence="7">
    <location>
        <begin position="200"/>
        <end position="219"/>
    </location>
</feature>
<sequence length="350" mass="39069">MPDLEIIKTLSLTTLAFVLAIILTPFWTHFLYKYKLVKSIRNEGHTPVFSRMHKKKSGTPTMGGVLIWLTVLILALAFLWVSKLWPDSFFSNFNFITRAETYLPLGALVASALVGLLDDWFNVTRQGGGKGGGLTVKHRLLIYTLIAIFGAWWFYFKLEWDVVRVPFVGLFNLGWWFIPYFIFIIVATAFSVNETDGLDGLAGGIVLTAFGAFGTIAFVQGNYNLASFCGVIMGALLAFLWFNINPARFFMGDTGAMSLGIALGIVATLTGYSLLLPIIGFLLMLESLSVIVQIISKKIRHKKVFLSAPIHHHFEAKGWSETKVVMRFWIISGVFAVLGLIIAIIDLRLW</sequence>
<evidence type="ECO:0000256" key="7">
    <source>
        <dbReference type="HAMAP-Rule" id="MF_00038"/>
    </source>
</evidence>
<keyword evidence="7 9" id="KW-0479">Metal-binding</keyword>
<dbReference type="GO" id="GO:0051301">
    <property type="term" value="P:cell division"/>
    <property type="evidence" value="ECO:0007669"/>
    <property type="project" value="UniProtKB-KW"/>
</dbReference>
<evidence type="ECO:0000256" key="4">
    <source>
        <dbReference type="ARBA" id="ARBA00022692"/>
    </source>
</evidence>
<evidence type="ECO:0000313" key="11">
    <source>
        <dbReference type="Proteomes" id="UP000230564"/>
    </source>
</evidence>
<dbReference type="GO" id="GO:0071555">
    <property type="term" value="P:cell wall organization"/>
    <property type="evidence" value="ECO:0007669"/>
    <property type="project" value="UniProtKB-KW"/>
</dbReference>
<gene>
    <name evidence="7 10" type="primary">mraY</name>
    <name evidence="10" type="ORF">COV55_04070</name>
</gene>
<name>A0A2H0NC45_9BACT</name>
<feature type="binding site" evidence="9">
    <location>
        <position position="193"/>
    </location>
    <ligand>
        <name>Mg(2+)</name>
        <dbReference type="ChEBI" id="CHEBI:18420"/>
    </ligand>
</feature>
<keyword evidence="5 7" id="KW-1133">Transmembrane helix</keyword>
<feature type="transmembrane region" description="Helical" evidence="7">
    <location>
        <begin position="176"/>
        <end position="193"/>
    </location>
</feature>
<feature type="transmembrane region" description="Helical" evidence="7">
    <location>
        <begin position="61"/>
        <end position="81"/>
    </location>
</feature>
<comment type="caution">
    <text evidence="10">The sequence shown here is derived from an EMBL/GenBank/DDBJ whole genome shotgun (WGS) entry which is preliminary data.</text>
</comment>
<proteinExistence type="inferred from homology"/>
<feature type="transmembrane region" description="Helical" evidence="7">
    <location>
        <begin position="12"/>
        <end position="32"/>
    </location>
</feature>
<dbReference type="AlphaFoldDB" id="A0A2H0NC45"/>
<dbReference type="UniPathway" id="UPA00219"/>
<dbReference type="InterPro" id="IPR000715">
    <property type="entry name" value="Glycosyl_transferase_4"/>
</dbReference>
<feature type="binding site" evidence="9">
    <location>
        <position position="253"/>
    </location>
    <ligand>
        <name>Mg(2+)</name>
        <dbReference type="ChEBI" id="CHEBI:18420"/>
    </ligand>
</feature>
<dbReference type="InterPro" id="IPR018480">
    <property type="entry name" value="PNAcMuramoyl-5peptid_Trfase_CS"/>
</dbReference>
<keyword evidence="4 7" id="KW-0812">Transmembrane</keyword>
<dbReference type="NCBIfam" id="TIGR00445">
    <property type="entry name" value="mraY"/>
    <property type="match status" value="1"/>
</dbReference>
<evidence type="ECO:0000256" key="2">
    <source>
        <dbReference type="ARBA" id="ARBA00005583"/>
    </source>
</evidence>
<dbReference type="EMBL" id="PCWQ01000013">
    <property type="protein sequence ID" value="PIR06434.1"/>
    <property type="molecule type" value="Genomic_DNA"/>
</dbReference>
<dbReference type="PANTHER" id="PTHR22926">
    <property type="entry name" value="PHOSPHO-N-ACETYLMURAMOYL-PENTAPEPTIDE-TRANSFERASE"/>
    <property type="match status" value="1"/>
</dbReference>
<accession>A0A2H0NC45</accession>
<dbReference type="GO" id="GO:0005886">
    <property type="term" value="C:plasma membrane"/>
    <property type="evidence" value="ECO:0007669"/>
    <property type="project" value="UniProtKB-SubCell"/>
</dbReference>
<dbReference type="Pfam" id="PF00953">
    <property type="entry name" value="Glycos_transf_4"/>
    <property type="match status" value="1"/>
</dbReference>
<comment type="cofactor">
    <cofactor evidence="7 9">
        <name>Mg(2+)</name>
        <dbReference type="ChEBI" id="CHEBI:18420"/>
    </cofactor>
</comment>
<dbReference type="GO" id="GO:0051992">
    <property type="term" value="F:UDP-N-acetylmuramoyl-L-alanyl-D-glutamyl-meso-2,6-diaminopimelyl-D-alanyl-D-alanine:undecaprenyl-phosphate transferase activity"/>
    <property type="evidence" value="ECO:0007669"/>
    <property type="project" value="RHEA"/>
</dbReference>
<feature type="transmembrane region" description="Helical" evidence="7">
    <location>
        <begin position="225"/>
        <end position="242"/>
    </location>
</feature>
<comment type="pathway">
    <text evidence="7">Cell wall biogenesis; peptidoglycan biosynthesis.</text>
</comment>
<comment type="similarity">
    <text evidence="2 7">Belongs to the glycosyltransferase 4 family. MraY subfamily.</text>
</comment>
<keyword evidence="7" id="KW-1003">Cell membrane</keyword>
<protein>
    <recommendedName>
        <fullName evidence="7 8">Phospho-N-acetylmuramoyl-pentapeptide-transferase</fullName>
        <ecNumber evidence="7 8">2.7.8.13</ecNumber>
    </recommendedName>
    <alternativeName>
        <fullName evidence="7">UDP-MurNAc-pentapeptide phosphotransferase</fullName>
    </alternativeName>
</protein>
<dbReference type="CDD" id="cd06852">
    <property type="entry name" value="GT_MraY"/>
    <property type="match status" value="1"/>
</dbReference>
<dbReference type="HAMAP" id="MF_00038">
    <property type="entry name" value="MraY"/>
    <property type="match status" value="1"/>
</dbReference>
<dbReference type="GO" id="GO:0008963">
    <property type="term" value="F:phospho-N-acetylmuramoyl-pentapeptide-transferase activity"/>
    <property type="evidence" value="ECO:0007669"/>
    <property type="project" value="UniProtKB-UniRule"/>
</dbReference>
<comment type="subcellular location">
    <subcellularLocation>
        <location evidence="7">Cell membrane</location>
        <topology evidence="7">Multi-pass membrane protein</topology>
    </subcellularLocation>
    <subcellularLocation>
        <location evidence="1">Membrane</location>
        <topology evidence="1">Multi-pass membrane protein</topology>
    </subcellularLocation>
</comment>
<dbReference type="PANTHER" id="PTHR22926:SF5">
    <property type="entry name" value="PHOSPHO-N-ACETYLMURAMOYL-PENTAPEPTIDE-TRANSFERASE HOMOLOG"/>
    <property type="match status" value="1"/>
</dbReference>
<feature type="transmembrane region" description="Helical" evidence="7">
    <location>
        <begin position="140"/>
        <end position="156"/>
    </location>
</feature>
<keyword evidence="7 9" id="KW-0460">Magnesium</keyword>
<keyword evidence="7" id="KW-0961">Cell wall biogenesis/degradation</keyword>
<keyword evidence="6 7" id="KW-0472">Membrane</keyword>
<evidence type="ECO:0000256" key="3">
    <source>
        <dbReference type="ARBA" id="ARBA00022679"/>
    </source>
</evidence>
<organism evidence="10 11">
    <name type="scientific">Candidatus Komeilibacteria bacterium CG11_big_fil_rev_8_21_14_0_20_36_20</name>
    <dbReference type="NCBI Taxonomy" id="1974477"/>
    <lineage>
        <taxon>Bacteria</taxon>
        <taxon>Candidatus Komeiliibacteriota</taxon>
    </lineage>
</organism>
<feature type="transmembrane region" description="Helical" evidence="7">
    <location>
        <begin position="324"/>
        <end position="345"/>
    </location>
</feature>
<comment type="function">
    <text evidence="7">Catalyzes the initial step of the lipid cycle reactions in the biosynthesis of the cell wall peptidoglycan: transfers peptidoglycan precursor phospho-MurNAc-pentapeptide from UDP-MurNAc-pentapeptide onto the lipid carrier undecaprenyl phosphate, yielding undecaprenyl-pyrophosphoryl-MurNAc-pentapeptide, known as lipid I.</text>
</comment>
<keyword evidence="7" id="KW-0133">Cell shape</keyword>
<evidence type="ECO:0000256" key="6">
    <source>
        <dbReference type="ARBA" id="ARBA00023136"/>
    </source>
</evidence>
<feature type="transmembrane region" description="Helical" evidence="7">
    <location>
        <begin position="101"/>
        <end position="120"/>
    </location>
</feature>
<keyword evidence="7" id="KW-0132">Cell division</keyword>
<dbReference type="Proteomes" id="UP000230564">
    <property type="component" value="Unassembled WGS sequence"/>
</dbReference>
<evidence type="ECO:0000256" key="9">
    <source>
        <dbReference type="PIRSR" id="PIRSR600715-1"/>
    </source>
</evidence>
<comment type="catalytic activity">
    <reaction evidence="7">
        <text>UDP-N-acetyl-alpha-D-muramoyl-L-alanyl-gamma-D-glutamyl-meso-2,6-diaminopimeloyl-D-alanyl-D-alanine + di-trans,octa-cis-undecaprenyl phosphate = di-trans,octa-cis-undecaprenyl diphospho-N-acetyl-alpha-D-muramoyl-L-alanyl-D-glutamyl-meso-2,6-diaminopimeloyl-D-alanyl-D-alanine + UMP</text>
        <dbReference type="Rhea" id="RHEA:28386"/>
        <dbReference type="ChEBI" id="CHEBI:57865"/>
        <dbReference type="ChEBI" id="CHEBI:60392"/>
        <dbReference type="ChEBI" id="CHEBI:61386"/>
        <dbReference type="ChEBI" id="CHEBI:61387"/>
        <dbReference type="EC" id="2.7.8.13"/>
    </reaction>
</comment>
<dbReference type="Pfam" id="PF10555">
    <property type="entry name" value="MraY_sig1"/>
    <property type="match status" value="1"/>
</dbReference>